<protein>
    <submittedName>
        <fullName evidence="3">Transcriptional regulator, PadR family</fullName>
    </submittedName>
</protein>
<accession>A0A1M4XLW2</accession>
<dbReference type="InterPro" id="IPR036388">
    <property type="entry name" value="WH-like_DNA-bd_sf"/>
</dbReference>
<dbReference type="InterPro" id="IPR036390">
    <property type="entry name" value="WH_DNA-bd_sf"/>
</dbReference>
<gene>
    <name evidence="3" type="ORF">SAMN05444392_10573</name>
</gene>
<reference evidence="3 4" key="1">
    <citation type="submission" date="2016-11" db="EMBL/GenBank/DDBJ databases">
        <authorList>
            <person name="Jaros S."/>
            <person name="Januszkiewicz K."/>
            <person name="Wedrychowicz H."/>
        </authorList>
    </citation>
    <scope>NUCLEOTIDE SEQUENCE [LARGE SCALE GENOMIC DNA]</scope>
    <source>
        <strain evidence="3 4">DSM 44666</strain>
    </source>
</reference>
<keyword evidence="4" id="KW-1185">Reference proteome</keyword>
<evidence type="ECO:0000259" key="1">
    <source>
        <dbReference type="Pfam" id="PF03551"/>
    </source>
</evidence>
<dbReference type="Proteomes" id="UP000184476">
    <property type="component" value="Unassembled WGS sequence"/>
</dbReference>
<evidence type="ECO:0000313" key="4">
    <source>
        <dbReference type="Proteomes" id="UP000184476"/>
    </source>
</evidence>
<dbReference type="Gene3D" id="6.10.140.190">
    <property type="match status" value="1"/>
</dbReference>
<dbReference type="Gene3D" id="1.10.10.10">
    <property type="entry name" value="Winged helix-like DNA-binding domain superfamily/Winged helix DNA-binding domain"/>
    <property type="match status" value="1"/>
</dbReference>
<evidence type="ECO:0000259" key="2">
    <source>
        <dbReference type="Pfam" id="PF10400"/>
    </source>
</evidence>
<dbReference type="InterPro" id="IPR005149">
    <property type="entry name" value="Tscrpt_reg_PadR_N"/>
</dbReference>
<dbReference type="PANTHER" id="PTHR43252:SF4">
    <property type="entry name" value="TRANSCRIPTIONAL REGULATORY PROTEIN"/>
    <property type="match status" value="1"/>
</dbReference>
<sequence length="193" mass="23367">MKREVKNCIFAEIEMNSLAYALLAMVARKDCSGYELVQLLELFWQAKHSQVYPLLAKLEQKQYVAHRLVKQNGRPDKKIYRLTEQGREILSAWIHEEPAVPVVRDEFLTKIYAIWLTSTKRARELLHERIQYFTDMLTDRLLKIREMEERWSDDLYDPHSPQFGRYMILQRKTRLEQEEINWCHWVLERLKKD</sequence>
<dbReference type="Pfam" id="PF03551">
    <property type="entry name" value="PadR"/>
    <property type="match status" value="1"/>
</dbReference>
<dbReference type="InterPro" id="IPR018309">
    <property type="entry name" value="Tscrpt_reg_PadR_C"/>
</dbReference>
<organism evidence="3 4">
    <name type="scientific">Seinonella peptonophila</name>
    <dbReference type="NCBI Taxonomy" id="112248"/>
    <lineage>
        <taxon>Bacteria</taxon>
        <taxon>Bacillati</taxon>
        <taxon>Bacillota</taxon>
        <taxon>Bacilli</taxon>
        <taxon>Bacillales</taxon>
        <taxon>Thermoactinomycetaceae</taxon>
        <taxon>Seinonella</taxon>
    </lineage>
</organism>
<feature type="domain" description="Transcription regulator PadR N-terminal" evidence="1">
    <location>
        <begin position="22"/>
        <end position="90"/>
    </location>
</feature>
<evidence type="ECO:0000313" key="3">
    <source>
        <dbReference type="EMBL" id="SHE94554.1"/>
    </source>
</evidence>
<dbReference type="PANTHER" id="PTHR43252">
    <property type="entry name" value="TRANSCRIPTIONAL REGULATOR YQJI"/>
    <property type="match status" value="1"/>
</dbReference>
<dbReference type="EMBL" id="FQVL01000005">
    <property type="protein sequence ID" value="SHE94554.1"/>
    <property type="molecule type" value="Genomic_DNA"/>
</dbReference>
<feature type="domain" description="Transcription regulator PadR C-terminal" evidence="2">
    <location>
        <begin position="103"/>
        <end position="191"/>
    </location>
</feature>
<dbReference type="STRING" id="112248.SAMN05444392_10573"/>
<dbReference type="AlphaFoldDB" id="A0A1M4XLW2"/>
<dbReference type="SUPFAM" id="SSF46785">
    <property type="entry name" value="Winged helix' DNA-binding domain"/>
    <property type="match status" value="1"/>
</dbReference>
<dbReference type="Pfam" id="PF10400">
    <property type="entry name" value="Vir_act_alpha_C"/>
    <property type="match status" value="1"/>
</dbReference>
<name>A0A1M4XLW2_9BACL</name>
<proteinExistence type="predicted"/>